<keyword evidence="6" id="KW-0238">DNA-binding</keyword>
<dbReference type="Pfam" id="PF13361">
    <property type="entry name" value="UvrD_C"/>
    <property type="match status" value="1"/>
</dbReference>
<dbReference type="Proteomes" id="UP000018550">
    <property type="component" value="Chromosome"/>
</dbReference>
<feature type="domain" description="UvrD-like helicase C-terminal" evidence="13">
    <location>
        <begin position="287"/>
        <end position="561"/>
    </location>
</feature>
<evidence type="ECO:0000313" key="14">
    <source>
        <dbReference type="EMBL" id="AHB35946.1"/>
    </source>
</evidence>
<dbReference type="InterPro" id="IPR014017">
    <property type="entry name" value="DNA_helicase_UvrD-like_C"/>
</dbReference>
<dbReference type="Gene3D" id="1.10.10.160">
    <property type="match status" value="1"/>
</dbReference>
<evidence type="ECO:0000256" key="11">
    <source>
        <dbReference type="PROSITE-ProRule" id="PRU00560"/>
    </source>
</evidence>
<comment type="similarity">
    <text evidence="1">Belongs to the helicase family. UvrD subfamily.</text>
</comment>
<dbReference type="GO" id="GO:0005524">
    <property type="term" value="F:ATP binding"/>
    <property type="evidence" value="ECO:0007669"/>
    <property type="project" value="UniProtKB-UniRule"/>
</dbReference>
<comment type="catalytic activity">
    <reaction evidence="8">
        <text>Couples ATP hydrolysis with the unwinding of duplex DNA by translocating in the 3'-5' direction.</text>
        <dbReference type="EC" id="5.6.2.4"/>
    </reaction>
</comment>
<dbReference type="PANTHER" id="PTHR11070:SF2">
    <property type="entry name" value="ATP-DEPENDENT DNA HELICASE SRS2"/>
    <property type="match status" value="1"/>
</dbReference>
<evidence type="ECO:0000256" key="1">
    <source>
        <dbReference type="ARBA" id="ARBA00009922"/>
    </source>
</evidence>
<dbReference type="GO" id="GO:0005829">
    <property type="term" value="C:cytosol"/>
    <property type="evidence" value="ECO:0007669"/>
    <property type="project" value="TreeGrafter"/>
</dbReference>
<keyword evidence="3 11" id="KW-0378">Hydrolase</keyword>
<dbReference type="GO" id="GO:0003677">
    <property type="term" value="F:DNA binding"/>
    <property type="evidence" value="ECO:0007669"/>
    <property type="project" value="UniProtKB-KW"/>
</dbReference>
<protein>
    <recommendedName>
        <fullName evidence="9">DNA 3'-5' helicase</fullName>
        <ecNumber evidence="9">5.6.2.4</ecNumber>
    </recommendedName>
</protein>
<evidence type="ECO:0000256" key="7">
    <source>
        <dbReference type="ARBA" id="ARBA00023235"/>
    </source>
</evidence>
<dbReference type="eggNOG" id="COG0210">
    <property type="taxonomic scope" value="Bacteria"/>
</dbReference>
<dbReference type="GO" id="GO:0016887">
    <property type="term" value="F:ATP hydrolysis activity"/>
    <property type="evidence" value="ECO:0007669"/>
    <property type="project" value="RHEA"/>
</dbReference>
<dbReference type="STRING" id="1276258.SAPIS_v1c00990"/>
<dbReference type="EMBL" id="CP006682">
    <property type="protein sequence ID" value="AHB35946.1"/>
    <property type="molecule type" value="Genomic_DNA"/>
</dbReference>
<dbReference type="SUPFAM" id="SSF52540">
    <property type="entry name" value="P-loop containing nucleoside triphosphate hydrolases"/>
    <property type="match status" value="1"/>
</dbReference>
<dbReference type="AlphaFoldDB" id="V5RIL1"/>
<name>V5RIL1_SPIAP</name>
<dbReference type="InterPro" id="IPR014016">
    <property type="entry name" value="UvrD-like_ATP-bd"/>
</dbReference>
<dbReference type="Pfam" id="PF00580">
    <property type="entry name" value="UvrD-helicase"/>
    <property type="match status" value="1"/>
</dbReference>
<evidence type="ECO:0000256" key="10">
    <source>
        <dbReference type="ARBA" id="ARBA00048988"/>
    </source>
</evidence>
<dbReference type="GO" id="GO:0033202">
    <property type="term" value="C:DNA helicase complex"/>
    <property type="evidence" value="ECO:0007669"/>
    <property type="project" value="TreeGrafter"/>
</dbReference>
<organism evidence="14 15">
    <name type="scientific">Spiroplasma apis B31</name>
    <dbReference type="NCBI Taxonomy" id="1276258"/>
    <lineage>
        <taxon>Bacteria</taxon>
        <taxon>Bacillati</taxon>
        <taxon>Mycoplasmatota</taxon>
        <taxon>Mollicutes</taxon>
        <taxon>Entomoplasmatales</taxon>
        <taxon>Spiroplasmataceae</taxon>
        <taxon>Spiroplasma</taxon>
    </lineage>
</organism>
<dbReference type="CDD" id="cd17932">
    <property type="entry name" value="DEXQc_UvrD"/>
    <property type="match status" value="1"/>
</dbReference>
<reference evidence="14 15" key="1">
    <citation type="journal article" date="2014" name="Genome Announc.">
        <title>Complete Genome Sequence of Spiroplasma apis B31T (ATCC 33834), a Bacterium Associated with May Disease of Honeybees (Apis mellifera).</title>
        <authorList>
            <person name="Ku C."/>
            <person name="Lo W.S."/>
            <person name="Chen L.L."/>
            <person name="Kuo C.H."/>
        </authorList>
    </citation>
    <scope>NUCLEOTIDE SEQUENCE [LARGE SCALE GENOMIC DNA]</scope>
    <source>
        <strain evidence="14">B31</strain>
    </source>
</reference>
<dbReference type="CDD" id="cd18807">
    <property type="entry name" value="SF1_C_UvrD"/>
    <property type="match status" value="1"/>
</dbReference>
<comment type="catalytic activity">
    <reaction evidence="10">
        <text>ATP + H2O = ADP + phosphate + H(+)</text>
        <dbReference type="Rhea" id="RHEA:13065"/>
        <dbReference type="ChEBI" id="CHEBI:15377"/>
        <dbReference type="ChEBI" id="CHEBI:15378"/>
        <dbReference type="ChEBI" id="CHEBI:30616"/>
        <dbReference type="ChEBI" id="CHEBI:43474"/>
        <dbReference type="ChEBI" id="CHEBI:456216"/>
        <dbReference type="EC" id="5.6.2.4"/>
    </reaction>
</comment>
<dbReference type="PANTHER" id="PTHR11070">
    <property type="entry name" value="UVRD / RECB / PCRA DNA HELICASE FAMILY MEMBER"/>
    <property type="match status" value="1"/>
</dbReference>
<dbReference type="PROSITE" id="PS51198">
    <property type="entry name" value="UVRD_HELICASE_ATP_BIND"/>
    <property type="match status" value="1"/>
</dbReference>
<dbReference type="KEGG" id="sapi:SAPIS_v1c00990"/>
<dbReference type="PROSITE" id="PS51217">
    <property type="entry name" value="UVRD_HELICASE_CTER"/>
    <property type="match status" value="1"/>
</dbReference>
<accession>V5RIL1</accession>
<feature type="binding site" evidence="11">
    <location>
        <begin position="27"/>
        <end position="34"/>
    </location>
    <ligand>
        <name>ATP</name>
        <dbReference type="ChEBI" id="CHEBI:30616"/>
    </ligand>
</feature>
<dbReference type="PATRIC" id="fig|1276258.3.peg.96"/>
<evidence type="ECO:0000256" key="8">
    <source>
        <dbReference type="ARBA" id="ARBA00034617"/>
    </source>
</evidence>
<evidence type="ECO:0000256" key="5">
    <source>
        <dbReference type="ARBA" id="ARBA00022840"/>
    </source>
</evidence>
<evidence type="ECO:0000256" key="6">
    <source>
        <dbReference type="ARBA" id="ARBA00023125"/>
    </source>
</evidence>
<dbReference type="OrthoDB" id="9810135at2"/>
<dbReference type="HOGENOM" id="CLU_004585_5_2_14"/>
<dbReference type="RefSeq" id="WP_023788880.1">
    <property type="nucleotide sequence ID" value="NC_022998.1"/>
</dbReference>
<dbReference type="GO" id="GO:0043138">
    <property type="term" value="F:3'-5' DNA helicase activity"/>
    <property type="evidence" value="ECO:0007669"/>
    <property type="project" value="UniProtKB-EC"/>
</dbReference>
<keyword evidence="7" id="KW-0413">Isomerase</keyword>
<dbReference type="Gene3D" id="1.10.486.10">
    <property type="entry name" value="PCRA, domain 4"/>
    <property type="match status" value="1"/>
</dbReference>
<dbReference type="EC" id="5.6.2.4" evidence="9"/>
<keyword evidence="2 11" id="KW-0547">Nucleotide-binding</keyword>
<feature type="domain" description="UvrD-like helicase ATP-binding" evidence="12">
    <location>
        <begin position="6"/>
        <end position="286"/>
    </location>
</feature>
<dbReference type="InterPro" id="IPR000212">
    <property type="entry name" value="DNA_helicase_UvrD/REP"/>
</dbReference>
<evidence type="ECO:0000256" key="9">
    <source>
        <dbReference type="ARBA" id="ARBA00034808"/>
    </source>
</evidence>
<dbReference type="InterPro" id="IPR027417">
    <property type="entry name" value="P-loop_NTPase"/>
</dbReference>
<dbReference type="GO" id="GO:0000725">
    <property type="term" value="P:recombinational repair"/>
    <property type="evidence" value="ECO:0007669"/>
    <property type="project" value="TreeGrafter"/>
</dbReference>
<evidence type="ECO:0000259" key="13">
    <source>
        <dbReference type="PROSITE" id="PS51217"/>
    </source>
</evidence>
<evidence type="ECO:0000259" key="12">
    <source>
        <dbReference type="PROSITE" id="PS51198"/>
    </source>
</evidence>
<keyword evidence="15" id="KW-1185">Reference proteome</keyword>
<evidence type="ECO:0000256" key="4">
    <source>
        <dbReference type="ARBA" id="ARBA00022806"/>
    </source>
</evidence>
<evidence type="ECO:0000313" key="15">
    <source>
        <dbReference type="Proteomes" id="UP000018550"/>
    </source>
</evidence>
<evidence type="ECO:0000256" key="3">
    <source>
        <dbReference type="ARBA" id="ARBA00022801"/>
    </source>
</evidence>
<sequence>MKNLLNILNDQQLDSVITTDVPVRIIAGPGSGKTRVVTTKIAYLVKQENIAPYKILAVTFTNKAANEMKERVEKMIGPGSDKPFISTFHSFCVRVLREDFEHCNLKKDFVIIDTSDQAKIFRNIIKELNIDIDDKSFTRKCASKISGWKNHFIDWKEARESLYTHQEKHFATIYREYLKYLENKNLLDFDDLILKVHTLFRTNTEIRTKWKNRFDYILVDEFQDTNDIQFNLIQWLLGDRNCLTVVGDPDQTIYSWRGAKLRIIMNFEQVYPKARTILLTQNYRSTKPIVDLANNFIIKNKNREDKEIYTLKTEGSRVSIKEASSTNFEAKFVAKKIQELVKSKQYEYKDIYVIFRINAWSQEIEKEFANAKIPFSLVGGYQFRERKVIKDATALLKAISIKDDLSFERIFDFTPKVGSVTSGKLFAAAKEMNLNMFDFLTQHENKVKEITKNLDSLIITLKTGNEMFMENTKLATLAKSMIKLSGYEEKINSQSKEDLESLQNLRAYYDQFQKFDEEYDLEKPEINRLIKFLQEESLSSSSETPEVPNKVTLLTIHAAKGLENKVVFIVGLNKDIFPSKRAFTSMENLEEERRAFYVAITRAQEMLFISYVSGGFSYLVGGELGESRFIRELDPSLYDFEKNIYFHSPTEMTSQMYPTGLVHKEPTKIESGVFKGDKVDHIMFGEGIVTSITDKYLVIAFSNPSYGTKSIPIVSKSWSKK</sequence>
<keyword evidence="4 11" id="KW-0347">Helicase</keyword>
<proteinExistence type="inferred from homology"/>
<evidence type="ECO:0000256" key="2">
    <source>
        <dbReference type="ARBA" id="ARBA00022741"/>
    </source>
</evidence>
<dbReference type="Gene3D" id="3.40.50.300">
    <property type="entry name" value="P-loop containing nucleotide triphosphate hydrolases"/>
    <property type="match status" value="2"/>
</dbReference>
<keyword evidence="5 11" id="KW-0067">ATP-binding</keyword>
<dbReference type="InterPro" id="IPR013986">
    <property type="entry name" value="DExx_box_DNA_helicase_dom_sf"/>
</dbReference>
<gene>
    <name evidence="14" type="primary">pcrA</name>
    <name evidence="14" type="ORF">SAPIS_v1c00990</name>
</gene>